<reference evidence="3" key="1">
    <citation type="submission" date="2024-07" db="EMBL/GenBank/DDBJ databases">
        <title>Complete genome sequence of Verrucomicrobiaceae bacterium NT6N.</title>
        <authorList>
            <person name="Huang C."/>
            <person name="Takami H."/>
            <person name="Hamasaki K."/>
        </authorList>
    </citation>
    <scope>NUCLEOTIDE SEQUENCE</scope>
    <source>
        <strain evidence="3">NT6N</strain>
    </source>
</reference>
<evidence type="ECO:0000259" key="2">
    <source>
        <dbReference type="Pfam" id="PF07593"/>
    </source>
</evidence>
<dbReference type="Gene3D" id="2.130.10.130">
    <property type="entry name" value="Integrin alpha, N-terminal"/>
    <property type="match status" value="3"/>
</dbReference>
<dbReference type="InterPro" id="IPR013517">
    <property type="entry name" value="FG-GAP"/>
</dbReference>
<dbReference type="PANTHER" id="PTHR16026">
    <property type="entry name" value="CARTILAGE ACIDIC PROTEIN 1"/>
    <property type="match status" value="1"/>
</dbReference>
<dbReference type="InterPro" id="IPR028994">
    <property type="entry name" value="Integrin_alpha_N"/>
</dbReference>
<accession>A0AAT9FLP8</accession>
<protein>
    <recommendedName>
        <fullName evidence="2">ASPIC/UnbV domain-containing protein</fullName>
    </recommendedName>
</protein>
<dbReference type="AlphaFoldDB" id="A0AAT9FLP8"/>
<dbReference type="Pfam" id="PF07593">
    <property type="entry name" value="UnbV_ASPIC"/>
    <property type="match status" value="1"/>
</dbReference>
<dbReference type="InterPro" id="IPR027039">
    <property type="entry name" value="Crtac1"/>
</dbReference>
<dbReference type="SUPFAM" id="SSF69318">
    <property type="entry name" value="Integrin alpha N-terminal domain"/>
    <property type="match status" value="2"/>
</dbReference>
<organism evidence="3">
    <name type="scientific">Oceaniferula spumae</name>
    <dbReference type="NCBI Taxonomy" id="2979115"/>
    <lineage>
        <taxon>Bacteria</taxon>
        <taxon>Pseudomonadati</taxon>
        <taxon>Verrucomicrobiota</taxon>
        <taxon>Verrucomicrobiia</taxon>
        <taxon>Verrucomicrobiales</taxon>
        <taxon>Verrucomicrobiaceae</taxon>
        <taxon>Oceaniferula</taxon>
    </lineage>
</organism>
<gene>
    <name evidence="3" type="ORF">NT6N_19180</name>
</gene>
<sequence>MRSIFLWIIVAGNIGAEPDAPSLFELCQPEKTGVDYVHRFAENHPRAYLYYSGSAVGALCLGDVDGDSLLDLYVSGAAGNNAFFLNRGEMKFSTQELPDAARGDKNWGTGAALVDIDGDGDLDLYQCNYDAPNQLFLNDGKGKFAELAGAAGLDVKDASLQATFADIDNDGDLDMFLLCNEYFSPHGRPAKVPVVYSNGLPEISAEYSKHFKIKIDVDGEYSVAEYGRKDYLFLNEGVGNDGKLRFRDISLASGVQMEGWGLSSAWWDYDGDGDLDLYVANDFTVPDRLFRNDGVQSNGIPSFTNVINDVFPHTSWSSMGSDVADFNHDGMPDLVIAEMASTTHYKSKTSMGALTPLRRQTLTQSMPRQYMRNHLLVNTGMNQFQESAIMSGVSSSNWSWTAKFGDLDNDGYQDLFFTNGMVRDLMNADRETEFGNLDEKRIGKTMWELEKDAPEQPEKNMVFQNTNGRKFKKKADWGLGLLGMSYSSAMGDLDNDGDLDLVVSDLGKNTKIYRNHSKDGNNIRISLTGTKSNRMGLGSRVVVTDDRGIKRIRWMNPYTGYLSQNDSVLHVGLGEAEAKKVEVYWPSGTYQNVPLSDSKWLKVVEKEVGTRPEQKPVNPRFVPANAPDYVHKDKDFDDFKVEPLLPQKLSQLGPCLAKGDIDGDGDEDFFVGGAHGQEGAVFLNDSGTFKRSKQPALSGLAKYAEDNAAIWFDADGDKDLDLLVVTGSTEYELDDTLYKDRLYLNQIKNGVPVLEPAPDGAFPFLLDSGSCVVTADYDGDGDLDLFIGSRSIPGKYPLSPQSRLIRNDSSSEVVKFTDVSKDSLKLDRMVTDAVWADIDQDNDPDLCVSTDWGPVIIYQNNGGKLVDVSSSVGTASHLGWWRSIHAVDVDGDGDLDLVAGNTGTNTKYKHPSDKYPAMLYYGDLDGSGTNHIVEAKIDKDRDRPLPVRGRY</sequence>
<dbReference type="KEGG" id="osu:NT6N_19180"/>
<dbReference type="Pfam" id="PF13517">
    <property type="entry name" value="FG-GAP_3"/>
    <property type="match status" value="5"/>
</dbReference>
<dbReference type="PANTHER" id="PTHR16026:SF0">
    <property type="entry name" value="CARTILAGE ACIDIC PROTEIN 1"/>
    <property type="match status" value="1"/>
</dbReference>
<name>A0AAT9FLP8_9BACT</name>
<dbReference type="InterPro" id="IPR011519">
    <property type="entry name" value="UnbV_ASPIC"/>
</dbReference>
<evidence type="ECO:0000313" key="3">
    <source>
        <dbReference type="EMBL" id="BDS06878.1"/>
    </source>
</evidence>
<proteinExistence type="predicted"/>
<keyword evidence="1" id="KW-0732">Signal</keyword>
<dbReference type="EMBL" id="AP026866">
    <property type="protein sequence ID" value="BDS06878.1"/>
    <property type="molecule type" value="Genomic_DNA"/>
</dbReference>
<evidence type="ECO:0000256" key="1">
    <source>
        <dbReference type="ARBA" id="ARBA00022729"/>
    </source>
</evidence>
<feature type="domain" description="ASPIC/UnbV" evidence="2">
    <location>
        <begin position="536"/>
        <end position="593"/>
    </location>
</feature>